<feature type="region of interest" description="Disordered" evidence="1">
    <location>
        <begin position="1"/>
        <end position="31"/>
    </location>
</feature>
<protein>
    <submittedName>
        <fullName evidence="2">Uncharacterized protein</fullName>
    </submittedName>
</protein>
<proteinExistence type="predicted"/>
<gene>
    <name evidence="2" type="ORF">BKG82_12105</name>
</gene>
<comment type="caution">
    <text evidence="2">The sequence shown here is derived from an EMBL/GenBank/DDBJ whole genome shotgun (WGS) entry which is preliminary data.</text>
</comment>
<reference evidence="2 3" key="1">
    <citation type="submission" date="2016-10" db="EMBL/GenBank/DDBJ databases">
        <title>Evaluation of Human, Veterinary and Environmental Mycobacterium chelonae Isolates by Core Genome Phylogenomic Analysis, Targeted Gene Comparison, and Anti-microbial Susceptibility Patterns: A Tale of Mistaken Identities.</title>
        <authorList>
            <person name="Fogelson S.B."/>
            <person name="Camus A.C."/>
            <person name="Lorenz W."/>
            <person name="Vasireddy R."/>
            <person name="Vasireddy S."/>
            <person name="Smith T."/>
            <person name="Brown-Elliott B.A."/>
            <person name="Wallace R.J.Jr."/>
            <person name="Hasan N.A."/>
            <person name="Reischl U."/>
            <person name="Sanchez S."/>
        </authorList>
    </citation>
    <scope>NUCLEOTIDE SEQUENCE [LARGE SCALE GENOMIC DNA]</scope>
    <source>
        <strain evidence="2 3">15515</strain>
    </source>
</reference>
<dbReference type="Proteomes" id="UP000180043">
    <property type="component" value="Unassembled WGS sequence"/>
</dbReference>
<dbReference type="AlphaFoldDB" id="A0A1S1LN81"/>
<evidence type="ECO:0000313" key="3">
    <source>
        <dbReference type="Proteomes" id="UP000180043"/>
    </source>
</evidence>
<evidence type="ECO:0000256" key="1">
    <source>
        <dbReference type="SAM" id="MobiDB-lite"/>
    </source>
</evidence>
<dbReference type="EMBL" id="MLIQ01000013">
    <property type="protein sequence ID" value="OHU58317.1"/>
    <property type="molecule type" value="Genomic_DNA"/>
</dbReference>
<accession>A0A1S1LN81</accession>
<sequence length="101" mass="11024">MMDADPSQHRAKAIATPMPLPLSTISSSAPHTSVREATSIYSAKEAGMRAAQGVLTASNSPSPVPRIFEHFSLPRPIKWLWRPDDSTYAKGQRNVFDIMGS</sequence>
<name>A0A1S1LN81_MYCCH</name>
<evidence type="ECO:0000313" key="2">
    <source>
        <dbReference type="EMBL" id="OHU58317.1"/>
    </source>
</evidence>
<organism evidence="2 3">
    <name type="scientific">Mycobacteroides chelonae</name>
    <name type="common">Mycobacterium chelonae</name>
    <dbReference type="NCBI Taxonomy" id="1774"/>
    <lineage>
        <taxon>Bacteria</taxon>
        <taxon>Bacillati</taxon>
        <taxon>Actinomycetota</taxon>
        <taxon>Actinomycetes</taxon>
        <taxon>Mycobacteriales</taxon>
        <taxon>Mycobacteriaceae</taxon>
        <taxon>Mycobacteroides</taxon>
    </lineage>
</organism>